<dbReference type="SUPFAM" id="SSF55729">
    <property type="entry name" value="Acyl-CoA N-acyltransferases (Nat)"/>
    <property type="match status" value="1"/>
</dbReference>
<dbReference type="RefSeq" id="WP_151895165.1">
    <property type="nucleotide sequence ID" value="NZ_BKCF01000006.1"/>
</dbReference>
<dbReference type="OrthoDB" id="9807426at2"/>
<keyword evidence="3" id="KW-1185">Reference proteome</keyword>
<feature type="domain" description="N-acetyltransferase" evidence="1">
    <location>
        <begin position="22"/>
        <end position="177"/>
    </location>
</feature>
<sequence length="177" mass="19806">MSLQKYPVKYIKSVTIADGSQMVLRPMHPSDADKAAAFRASLTDDTLMARFLGFIPKITSNLISQLVRVDFAIEMAIVAEITINNNKIVTGVGRIAKDFSKENTAELAVIVVDKWQGKKLGTQLIEYMIYIAEDMGYKCLTAVISGYNERILKMLEGKDITKEFTEEGHVRIKINLT</sequence>
<dbReference type="InterPro" id="IPR000182">
    <property type="entry name" value="GNAT_dom"/>
</dbReference>
<dbReference type="PROSITE" id="PS51186">
    <property type="entry name" value="GNAT"/>
    <property type="match status" value="1"/>
</dbReference>
<organism evidence="2 3">
    <name type="scientific">Patiriisocius marinistellae</name>
    <dbReference type="NCBI Taxonomy" id="2494560"/>
    <lineage>
        <taxon>Bacteria</taxon>
        <taxon>Pseudomonadati</taxon>
        <taxon>Bacteroidota</taxon>
        <taxon>Flavobacteriia</taxon>
        <taxon>Flavobacteriales</taxon>
        <taxon>Flavobacteriaceae</taxon>
        <taxon>Patiriisocius</taxon>
    </lineage>
</organism>
<dbReference type="Pfam" id="PF00583">
    <property type="entry name" value="Acetyltransf_1"/>
    <property type="match status" value="1"/>
</dbReference>
<dbReference type="CDD" id="cd04301">
    <property type="entry name" value="NAT_SF"/>
    <property type="match status" value="1"/>
</dbReference>
<dbReference type="InterPro" id="IPR016181">
    <property type="entry name" value="Acyl_CoA_acyltransferase"/>
</dbReference>
<comment type="caution">
    <text evidence="2">The sequence shown here is derived from an EMBL/GenBank/DDBJ whole genome shotgun (WGS) entry which is preliminary data.</text>
</comment>
<evidence type="ECO:0000259" key="1">
    <source>
        <dbReference type="PROSITE" id="PS51186"/>
    </source>
</evidence>
<dbReference type="EMBL" id="BKCF01000006">
    <property type="protein sequence ID" value="GEQ87252.1"/>
    <property type="molecule type" value="Genomic_DNA"/>
</dbReference>
<evidence type="ECO:0000313" key="3">
    <source>
        <dbReference type="Proteomes" id="UP000326994"/>
    </source>
</evidence>
<protein>
    <recommendedName>
        <fullName evidence="1">N-acetyltransferase domain-containing protein</fullName>
    </recommendedName>
</protein>
<dbReference type="Proteomes" id="UP000326994">
    <property type="component" value="Unassembled WGS sequence"/>
</dbReference>
<gene>
    <name evidence="2" type="ORF">ULMS_27600</name>
</gene>
<proteinExistence type="predicted"/>
<evidence type="ECO:0000313" key="2">
    <source>
        <dbReference type="EMBL" id="GEQ87252.1"/>
    </source>
</evidence>
<dbReference type="GO" id="GO:0016747">
    <property type="term" value="F:acyltransferase activity, transferring groups other than amino-acyl groups"/>
    <property type="evidence" value="ECO:0007669"/>
    <property type="project" value="InterPro"/>
</dbReference>
<dbReference type="Gene3D" id="3.40.630.30">
    <property type="match status" value="1"/>
</dbReference>
<name>A0A5J4G0X2_9FLAO</name>
<accession>A0A5J4G0X2</accession>
<reference evidence="2 3" key="1">
    <citation type="submission" date="2019-08" db="EMBL/GenBank/DDBJ databases">
        <title>Ulvibacter marinistellae sp. nov., isolated from a starfish, Patiria pectinifera.</title>
        <authorList>
            <person name="Kawano K."/>
            <person name="Ushijima N."/>
            <person name="Kihara M."/>
            <person name="Itoh H."/>
        </authorList>
    </citation>
    <scope>NUCLEOTIDE SEQUENCE [LARGE SCALE GENOMIC DNA]</scope>
    <source>
        <strain evidence="2 3">KK4</strain>
    </source>
</reference>
<dbReference type="AlphaFoldDB" id="A0A5J4G0X2"/>